<protein>
    <recommendedName>
        <fullName evidence="14">ATP-dependent zinc metalloprotease FtsH</fullName>
        <ecNumber evidence="14">3.4.24.-</ecNumber>
    </recommendedName>
</protein>
<comment type="cofactor">
    <cofactor evidence="14">
        <name>Zn(2+)</name>
        <dbReference type="ChEBI" id="CHEBI:29105"/>
    </cofactor>
    <text evidence="14">Binds 1 zinc ion per subunit.</text>
</comment>
<evidence type="ECO:0000256" key="1">
    <source>
        <dbReference type="ARBA" id="ARBA00004370"/>
    </source>
</evidence>
<dbReference type="Gene3D" id="3.40.50.300">
    <property type="entry name" value="P-loop containing nucleotide triphosphate hydrolases"/>
    <property type="match status" value="1"/>
</dbReference>
<comment type="similarity">
    <text evidence="2 14">In the C-terminal section; belongs to the peptidase M41 family.</text>
</comment>
<dbReference type="SUPFAM" id="SSF140990">
    <property type="entry name" value="FtsH protease domain-like"/>
    <property type="match status" value="1"/>
</dbReference>
<dbReference type="SUPFAM" id="SSF52540">
    <property type="entry name" value="P-loop containing nucleoside triphosphate hydrolases"/>
    <property type="match status" value="1"/>
</dbReference>
<dbReference type="Gene3D" id="1.10.8.60">
    <property type="match status" value="1"/>
</dbReference>
<keyword evidence="12 14" id="KW-0482">Metalloprotease</keyword>
<evidence type="ECO:0000256" key="11">
    <source>
        <dbReference type="ARBA" id="ARBA00022989"/>
    </source>
</evidence>
<sequence length="648" mass="70139">MNNDEQPRGNPWLKSLMIWGGIFLALLLVVSMFGAPKENPGTQIRYSDFRDRVTEGSVSEVQIGDRRITGTLKNDQTFTTIPVTGDAGLTDLLEANEVEYSATVPEEGSLLAAIFVQLLPFLLILGIAFFALRQVQKGGGAGGAMGFGKSKAKMLTEKSGRVTFSDVAGIDEAREELEEIVEFLKDPSRFSKLGGQIPKGALLVGSPGTGKTLLARAIAGEAGVPFFTISGSDFVEMFVGVGASRVRDMFEQAKKNAPCILFIDEIDAVGRSRGHGLGNSNDEREQTLNQLLVEMDGFEANEGIIIIAATNRPDVLDPALLRPGRFDRQVVVPVPDIEGREKILDVHMKKVPLAPDVNGRTIARGTPGFSGADLANLVNEAALLAARRNKRLVAMQEFEDAKDKVMMGAERRSMVMTEDEKKMTAYHEAGHALVALNEPASDPIHKATIIPRGRALGMVMRLPERDSYSYHRDKMHANLAVAMGGRVAEELIFGYDKVSSGASSDIQYATDLARNMVTKWGMSDKLGPLQYEASQEGYLGMGQTQRTMASDETNRLIDGEIRKLVDDAHKAADDCLRDQEDKLHLLAQAMLEYETLTGHEIRQLLDDGKIDRPQEPTGPARPVSTGGIGVPKAGPRTGSAGAPAPQGA</sequence>
<dbReference type="PROSITE" id="PS00674">
    <property type="entry name" value="AAA"/>
    <property type="match status" value="1"/>
</dbReference>
<comment type="similarity">
    <text evidence="15">Belongs to the AAA ATPase family.</text>
</comment>
<dbReference type="InterPro" id="IPR003960">
    <property type="entry name" value="ATPase_AAA_CS"/>
</dbReference>
<dbReference type="InterPro" id="IPR027417">
    <property type="entry name" value="P-loop_NTPase"/>
</dbReference>
<comment type="caution">
    <text evidence="18">The sequence shown here is derived from an EMBL/GenBank/DDBJ whole genome shotgun (WGS) entry which is preliminary data.</text>
</comment>
<dbReference type="InterPro" id="IPR005936">
    <property type="entry name" value="FtsH"/>
</dbReference>
<comment type="subunit">
    <text evidence="14">Homohexamer.</text>
</comment>
<evidence type="ECO:0000259" key="17">
    <source>
        <dbReference type="SMART" id="SM00382"/>
    </source>
</evidence>
<keyword evidence="8 14" id="KW-0378">Hydrolase</keyword>
<evidence type="ECO:0000256" key="8">
    <source>
        <dbReference type="ARBA" id="ARBA00022801"/>
    </source>
</evidence>
<keyword evidence="5 14" id="KW-0812">Transmembrane</keyword>
<dbReference type="EC" id="3.4.24.-" evidence="14"/>
<organism evidence="18 19">
    <name type="scientific">Croceicoccus esteveae</name>
    <dbReference type="NCBI Taxonomy" id="3075597"/>
    <lineage>
        <taxon>Bacteria</taxon>
        <taxon>Pseudomonadati</taxon>
        <taxon>Pseudomonadota</taxon>
        <taxon>Alphaproteobacteria</taxon>
        <taxon>Sphingomonadales</taxon>
        <taxon>Erythrobacteraceae</taxon>
        <taxon>Croceicoccus</taxon>
    </lineage>
</organism>
<dbReference type="InterPro" id="IPR003959">
    <property type="entry name" value="ATPase_AAA_core"/>
</dbReference>
<keyword evidence="6 14" id="KW-0479">Metal-binding</keyword>
<feature type="transmembrane region" description="Helical" evidence="14">
    <location>
        <begin position="16"/>
        <end position="35"/>
    </location>
</feature>
<dbReference type="Pfam" id="PF01434">
    <property type="entry name" value="Peptidase_M41"/>
    <property type="match status" value="1"/>
</dbReference>
<comment type="function">
    <text evidence="14">Acts as a processive, ATP-dependent zinc metallopeptidase for both cytoplasmic and membrane proteins. Plays a role in the quality control of integral membrane proteins.</text>
</comment>
<feature type="binding site" evidence="14">
    <location>
        <begin position="205"/>
        <end position="212"/>
    </location>
    <ligand>
        <name>ATP</name>
        <dbReference type="ChEBI" id="CHEBI:30616"/>
    </ligand>
</feature>
<gene>
    <name evidence="14 18" type="primary">ftsH</name>
    <name evidence="18" type="ORF">RM533_08030</name>
</gene>
<dbReference type="CDD" id="cd19501">
    <property type="entry name" value="RecA-like_FtsH"/>
    <property type="match status" value="1"/>
</dbReference>
<dbReference type="SMART" id="SM00382">
    <property type="entry name" value="AAA"/>
    <property type="match status" value="1"/>
</dbReference>
<evidence type="ECO:0000256" key="6">
    <source>
        <dbReference type="ARBA" id="ARBA00022723"/>
    </source>
</evidence>
<feature type="transmembrane region" description="Helical" evidence="14">
    <location>
        <begin position="110"/>
        <end position="132"/>
    </location>
</feature>
<evidence type="ECO:0000256" key="13">
    <source>
        <dbReference type="ARBA" id="ARBA00023136"/>
    </source>
</evidence>
<evidence type="ECO:0000256" key="4">
    <source>
        <dbReference type="ARBA" id="ARBA00022670"/>
    </source>
</evidence>
<evidence type="ECO:0000256" key="3">
    <source>
        <dbReference type="ARBA" id="ARBA00022475"/>
    </source>
</evidence>
<dbReference type="HAMAP" id="MF_01458">
    <property type="entry name" value="FtsH"/>
    <property type="match status" value="1"/>
</dbReference>
<evidence type="ECO:0000256" key="7">
    <source>
        <dbReference type="ARBA" id="ARBA00022741"/>
    </source>
</evidence>
<dbReference type="InterPro" id="IPR041569">
    <property type="entry name" value="AAA_lid_3"/>
</dbReference>
<reference evidence="18 19" key="1">
    <citation type="submission" date="2023-09" db="EMBL/GenBank/DDBJ databases">
        <authorList>
            <person name="Rey-Velasco X."/>
        </authorList>
    </citation>
    <scope>NUCLEOTIDE SEQUENCE [LARGE SCALE GENOMIC DNA]</scope>
    <source>
        <strain evidence="18 19">F390</strain>
    </source>
</reference>
<feature type="binding site" evidence="14">
    <location>
        <position position="427"/>
    </location>
    <ligand>
        <name>Zn(2+)</name>
        <dbReference type="ChEBI" id="CHEBI:29105"/>
        <note>catalytic</note>
    </ligand>
</feature>
<keyword evidence="19" id="KW-1185">Reference proteome</keyword>
<dbReference type="Gene3D" id="3.30.720.210">
    <property type="match status" value="1"/>
</dbReference>
<dbReference type="Pfam" id="PF06480">
    <property type="entry name" value="FtsH_ext"/>
    <property type="match status" value="1"/>
</dbReference>
<keyword evidence="11 14" id="KW-1133">Transmembrane helix</keyword>
<dbReference type="InterPro" id="IPR000642">
    <property type="entry name" value="Peptidase_M41"/>
</dbReference>
<evidence type="ECO:0000256" key="15">
    <source>
        <dbReference type="RuleBase" id="RU003651"/>
    </source>
</evidence>
<dbReference type="EMBL" id="JAVRHS010000005">
    <property type="protein sequence ID" value="MDT0576134.1"/>
    <property type="molecule type" value="Genomic_DNA"/>
</dbReference>
<keyword evidence="13 14" id="KW-0472">Membrane</keyword>
<keyword evidence="4 14" id="KW-0645">Protease</keyword>
<evidence type="ECO:0000256" key="5">
    <source>
        <dbReference type="ARBA" id="ARBA00022692"/>
    </source>
</evidence>
<dbReference type="RefSeq" id="WP_311340707.1">
    <property type="nucleotide sequence ID" value="NZ_JAVRHS010000005.1"/>
</dbReference>
<feature type="region of interest" description="Disordered" evidence="16">
    <location>
        <begin position="609"/>
        <end position="648"/>
    </location>
</feature>
<keyword evidence="3 14" id="KW-1003">Cell membrane</keyword>
<evidence type="ECO:0000256" key="2">
    <source>
        <dbReference type="ARBA" id="ARBA00010044"/>
    </source>
</evidence>
<dbReference type="GO" id="GO:0008237">
    <property type="term" value="F:metallopeptidase activity"/>
    <property type="evidence" value="ECO:0007669"/>
    <property type="project" value="UniProtKB-KW"/>
</dbReference>
<dbReference type="PANTHER" id="PTHR23076">
    <property type="entry name" value="METALLOPROTEASE M41 FTSH"/>
    <property type="match status" value="1"/>
</dbReference>
<feature type="binding site" evidence="14">
    <location>
        <position position="505"/>
    </location>
    <ligand>
        <name>Zn(2+)</name>
        <dbReference type="ChEBI" id="CHEBI:29105"/>
        <note>catalytic</note>
    </ligand>
</feature>
<proteinExistence type="inferred from homology"/>
<evidence type="ECO:0000256" key="12">
    <source>
        <dbReference type="ARBA" id="ARBA00023049"/>
    </source>
</evidence>
<dbReference type="Proteomes" id="UP001259803">
    <property type="component" value="Unassembled WGS sequence"/>
</dbReference>
<dbReference type="NCBIfam" id="TIGR01241">
    <property type="entry name" value="FtsH_fam"/>
    <property type="match status" value="1"/>
</dbReference>
<name>A0ABU2ZKM3_9SPHN</name>
<dbReference type="Pfam" id="PF17862">
    <property type="entry name" value="AAA_lid_3"/>
    <property type="match status" value="1"/>
</dbReference>
<feature type="domain" description="AAA+ ATPase" evidence="17">
    <location>
        <begin position="197"/>
        <end position="336"/>
    </location>
</feature>
<dbReference type="InterPro" id="IPR011546">
    <property type="entry name" value="Pept_M41_FtsH_extracell"/>
</dbReference>
<evidence type="ECO:0000256" key="16">
    <source>
        <dbReference type="SAM" id="MobiDB-lite"/>
    </source>
</evidence>
<keyword evidence="7 14" id="KW-0547">Nucleotide-binding</keyword>
<dbReference type="PANTHER" id="PTHR23076:SF97">
    <property type="entry name" value="ATP-DEPENDENT ZINC METALLOPROTEASE YME1L1"/>
    <property type="match status" value="1"/>
</dbReference>
<evidence type="ECO:0000313" key="18">
    <source>
        <dbReference type="EMBL" id="MDT0576134.1"/>
    </source>
</evidence>
<dbReference type="Pfam" id="PF00004">
    <property type="entry name" value="AAA"/>
    <property type="match status" value="1"/>
</dbReference>
<dbReference type="InterPro" id="IPR037219">
    <property type="entry name" value="Peptidase_M41-like"/>
</dbReference>
<evidence type="ECO:0000256" key="9">
    <source>
        <dbReference type="ARBA" id="ARBA00022833"/>
    </source>
</evidence>
<evidence type="ECO:0000256" key="10">
    <source>
        <dbReference type="ARBA" id="ARBA00022840"/>
    </source>
</evidence>
<evidence type="ECO:0000313" key="19">
    <source>
        <dbReference type="Proteomes" id="UP001259803"/>
    </source>
</evidence>
<evidence type="ECO:0000256" key="14">
    <source>
        <dbReference type="HAMAP-Rule" id="MF_01458"/>
    </source>
</evidence>
<keyword evidence="10 14" id="KW-0067">ATP-binding</keyword>
<keyword evidence="9 14" id="KW-0862">Zinc</keyword>
<dbReference type="InterPro" id="IPR003593">
    <property type="entry name" value="AAA+_ATPase"/>
</dbReference>
<accession>A0ABU2ZKM3</accession>
<feature type="binding site" evidence="14">
    <location>
        <position position="431"/>
    </location>
    <ligand>
        <name>Zn(2+)</name>
        <dbReference type="ChEBI" id="CHEBI:29105"/>
        <note>catalytic</note>
    </ligand>
</feature>
<comment type="similarity">
    <text evidence="14">In the central section; belongs to the AAA ATPase family.</text>
</comment>
<comment type="subcellular location">
    <subcellularLocation>
        <location evidence="14">Cell membrane</location>
        <topology evidence="14">Multi-pass membrane protein</topology>
        <orientation evidence="14">Cytoplasmic side</orientation>
    </subcellularLocation>
    <subcellularLocation>
        <location evidence="1">Membrane</location>
    </subcellularLocation>
</comment>
<feature type="active site" evidence="14">
    <location>
        <position position="428"/>
    </location>
</feature>
<dbReference type="Gene3D" id="1.20.58.760">
    <property type="entry name" value="Peptidase M41"/>
    <property type="match status" value="1"/>
</dbReference>